<dbReference type="Proteomes" id="UP000746690">
    <property type="component" value="Unassembled WGS sequence"/>
</dbReference>
<protein>
    <recommendedName>
        <fullName evidence="3">alpha-L-fucosidase</fullName>
        <ecNumber evidence="3">3.2.1.51</ecNumber>
    </recommendedName>
</protein>
<dbReference type="EC" id="3.2.1.51" evidence="3"/>
<dbReference type="InterPro" id="IPR057739">
    <property type="entry name" value="Glyco_hydro_29_N"/>
</dbReference>
<dbReference type="SMART" id="SM00812">
    <property type="entry name" value="Alpha_L_fucos"/>
    <property type="match status" value="1"/>
</dbReference>
<organism evidence="8 9">
    <name type="scientific">Flavivirga algicola</name>
    <dbReference type="NCBI Taxonomy" id="2729136"/>
    <lineage>
        <taxon>Bacteria</taxon>
        <taxon>Pseudomonadati</taxon>
        <taxon>Bacteroidota</taxon>
        <taxon>Flavobacteriia</taxon>
        <taxon>Flavobacteriales</taxon>
        <taxon>Flavobacteriaceae</taxon>
        <taxon>Flavivirga</taxon>
    </lineage>
</organism>
<evidence type="ECO:0000313" key="9">
    <source>
        <dbReference type="Proteomes" id="UP000746690"/>
    </source>
</evidence>
<dbReference type="Gene3D" id="3.20.20.80">
    <property type="entry name" value="Glycosidases"/>
    <property type="match status" value="1"/>
</dbReference>
<keyword evidence="9" id="KW-1185">Reference proteome</keyword>
<gene>
    <name evidence="8" type="ORF">HHX25_20705</name>
</gene>
<name>A0ABX1S5I6_9FLAO</name>
<keyword evidence="6" id="KW-0326">Glycosidase</keyword>
<keyword evidence="4" id="KW-0732">Signal</keyword>
<evidence type="ECO:0000313" key="8">
    <source>
        <dbReference type="EMBL" id="NMH89932.1"/>
    </source>
</evidence>
<reference evidence="8 9" key="1">
    <citation type="submission" date="2020-04" db="EMBL/GenBank/DDBJ databases">
        <title>A Flavivirga sp. nov.</title>
        <authorList>
            <person name="Sun X."/>
        </authorList>
    </citation>
    <scope>NUCLEOTIDE SEQUENCE [LARGE SCALE GENOMIC DNA]</scope>
    <source>
        <strain evidence="8 9">Y03</strain>
    </source>
</reference>
<dbReference type="RefSeq" id="WP_169677334.1">
    <property type="nucleotide sequence ID" value="NZ_JABBHF010000018.1"/>
</dbReference>
<evidence type="ECO:0000256" key="6">
    <source>
        <dbReference type="ARBA" id="ARBA00023295"/>
    </source>
</evidence>
<dbReference type="SUPFAM" id="SSF51445">
    <property type="entry name" value="(Trans)glycosidases"/>
    <property type="match status" value="1"/>
</dbReference>
<sequence length="521" mass="60272">MNIIKNTFKIAFLLIVISCQSKKQENNKPDSLSNNSILYKPNWQSVKAYQTPEWFNNAKLGIFIHWGPYAVPAYCNEWYPCRMYDSTYVRNQGGMTWNVYQHHKETYGDHKKFGYKDFIPMFKAEKFDAKVWLDIFEQAGAKYIVPVGEHHDGFAMYASKITKWNSLNMGPMRDIAGELAKETRSRGLKFGMSSHYAENWYYYKFDEKFDTTDPENVGLYGRPHEEGVPADAAFLKLFENRTKDMIDQYHPDLIWFDGALNAHENMTTKLELLSYYYNQANEWGKEVVFNYKNNTRHIWPDGCAVLDIERGKLNDIRKEPWQTDTALGIYNWGYTNGMIVKSPDHVIDDLIDIVSKNGNLLLNVSPKADGTIPEKQKLVLAELGKWLKVNGEAIYNSRPWKKFGEGETVENLKHTHMAERKNLERVFKSSDIRFTSKGKDIYAISMGKPEKEILIKSLKKKSPLYDYKISHIEILGSDVIPEYEIREDGLLIKIPEGFQVSNYATSFKIAGGDLIYSDLSK</sequence>
<dbReference type="InterPro" id="IPR017853">
    <property type="entry name" value="GH"/>
</dbReference>
<dbReference type="PRINTS" id="PR00741">
    <property type="entry name" value="GLHYDRLASE29"/>
</dbReference>
<dbReference type="InterPro" id="IPR000933">
    <property type="entry name" value="Glyco_hydro_29"/>
</dbReference>
<dbReference type="InterPro" id="IPR013780">
    <property type="entry name" value="Glyco_hydro_b"/>
</dbReference>
<dbReference type="PANTHER" id="PTHR10030">
    <property type="entry name" value="ALPHA-L-FUCOSIDASE"/>
    <property type="match status" value="1"/>
</dbReference>
<dbReference type="EMBL" id="JABBHF010000018">
    <property type="protein sequence ID" value="NMH89932.1"/>
    <property type="molecule type" value="Genomic_DNA"/>
</dbReference>
<evidence type="ECO:0000256" key="2">
    <source>
        <dbReference type="ARBA" id="ARBA00007951"/>
    </source>
</evidence>
<dbReference type="InterPro" id="IPR016286">
    <property type="entry name" value="FUC_metazoa-typ"/>
</dbReference>
<evidence type="ECO:0000256" key="3">
    <source>
        <dbReference type="ARBA" id="ARBA00012662"/>
    </source>
</evidence>
<comment type="caution">
    <text evidence="8">The sequence shown here is derived from an EMBL/GenBank/DDBJ whole genome shotgun (WGS) entry which is preliminary data.</text>
</comment>
<feature type="domain" description="Glycoside hydrolase family 29 N-terminal" evidence="7">
    <location>
        <begin position="34"/>
        <end position="392"/>
    </location>
</feature>
<comment type="function">
    <text evidence="1">Alpha-L-fucosidase is responsible for hydrolyzing the alpha-1,6-linked fucose joined to the reducing-end N-acetylglucosamine of the carbohydrate moieties of glycoproteins.</text>
</comment>
<evidence type="ECO:0000256" key="5">
    <source>
        <dbReference type="ARBA" id="ARBA00022801"/>
    </source>
</evidence>
<proteinExistence type="inferred from homology"/>
<evidence type="ECO:0000259" key="7">
    <source>
        <dbReference type="Pfam" id="PF01120"/>
    </source>
</evidence>
<keyword evidence="5" id="KW-0378">Hydrolase</keyword>
<dbReference type="Gene3D" id="2.60.40.1180">
    <property type="entry name" value="Golgi alpha-mannosidase II"/>
    <property type="match status" value="1"/>
</dbReference>
<comment type="similarity">
    <text evidence="2">Belongs to the glycosyl hydrolase 29 family.</text>
</comment>
<evidence type="ECO:0000256" key="4">
    <source>
        <dbReference type="ARBA" id="ARBA00022729"/>
    </source>
</evidence>
<accession>A0ABX1S5I6</accession>
<dbReference type="PANTHER" id="PTHR10030:SF37">
    <property type="entry name" value="ALPHA-L-FUCOSIDASE-RELATED"/>
    <property type="match status" value="1"/>
</dbReference>
<dbReference type="Pfam" id="PF01120">
    <property type="entry name" value="Alpha_L_fucos"/>
    <property type="match status" value="1"/>
</dbReference>
<evidence type="ECO:0000256" key="1">
    <source>
        <dbReference type="ARBA" id="ARBA00004071"/>
    </source>
</evidence>